<organism evidence="6 7">
    <name type="scientific">Candidatus Omnitrophus magneticus</name>
    <dbReference type="NCBI Taxonomy" id="1609969"/>
    <lineage>
        <taxon>Bacteria</taxon>
        <taxon>Pseudomonadati</taxon>
        <taxon>Candidatus Omnitrophota</taxon>
        <taxon>Candidatus Omnitrophus</taxon>
    </lineage>
</organism>
<dbReference type="GO" id="GO:0005829">
    <property type="term" value="C:cytosol"/>
    <property type="evidence" value="ECO:0007669"/>
    <property type="project" value="TreeGrafter"/>
</dbReference>
<dbReference type="GO" id="GO:0003863">
    <property type="term" value="F:branched-chain 2-oxo acid dehydrogenase activity"/>
    <property type="evidence" value="ECO:0007669"/>
    <property type="project" value="UniProtKB-EC"/>
</dbReference>
<feature type="non-terminal residue" evidence="6">
    <location>
        <position position="1"/>
    </location>
</feature>
<dbReference type="PANTHER" id="PTHR43322:SF5">
    <property type="entry name" value="1-DEOXY-D-XYLULOSE-5-PHOSPHATE SYNTHASE, CHLOROPLASTIC"/>
    <property type="match status" value="1"/>
</dbReference>
<feature type="domain" description="Transketolase C-terminal" evidence="5">
    <location>
        <begin position="8"/>
        <end position="87"/>
    </location>
</feature>
<evidence type="ECO:0000256" key="3">
    <source>
        <dbReference type="ARBA" id="ARBA00022679"/>
    </source>
</evidence>
<reference evidence="6 7" key="1">
    <citation type="submission" date="2015-02" db="EMBL/GenBank/DDBJ databases">
        <title>Single-cell genomics of uncultivated deep-branching MTB reveals a conserved set of magnetosome genes.</title>
        <authorList>
            <person name="Kolinko S."/>
            <person name="Richter M."/>
            <person name="Glockner F.O."/>
            <person name="Brachmann A."/>
            <person name="Schuler D."/>
        </authorList>
    </citation>
    <scope>NUCLEOTIDE SEQUENCE [LARGE SCALE GENOMIC DNA]</scope>
    <source>
        <strain evidence="6">SKK-01</strain>
    </source>
</reference>
<dbReference type="EMBL" id="JYNY01000629">
    <property type="protein sequence ID" value="KJJ83269.1"/>
    <property type="molecule type" value="Genomic_DNA"/>
</dbReference>
<evidence type="ECO:0000256" key="4">
    <source>
        <dbReference type="ARBA" id="ARBA00023052"/>
    </source>
</evidence>
<keyword evidence="4" id="KW-0786">Thiamine pyrophosphate</keyword>
<keyword evidence="6" id="KW-0560">Oxidoreductase</keyword>
<dbReference type="Pfam" id="PF02780">
    <property type="entry name" value="Transketolase_C"/>
    <property type="match status" value="1"/>
</dbReference>
<proteinExistence type="predicted"/>
<gene>
    <name evidence="6" type="ORF">OMAG_002863</name>
</gene>
<dbReference type="GO" id="GO:0008661">
    <property type="term" value="F:1-deoxy-D-xylulose-5-phosphate synthase activity"/>
    <property type="evidence" value="ECO:0007669"/>
    <property type="project" value="InterPro"/>
</dbReference>
<evidence type="ECO:0000256" key="1">
    <source>
        <dbReference type="ARBA" id="ARBA00001946"/>
    </source>
</evidence>
<evidence type="ECO:0000256" key="2">
    <source>
        <dbReference type="ARBA" id="ARBA00011738"/>
    </source>
</evidence>
<name>A0A0F0CMQ3_9BACT</name>
<protein>
    <submittedName>
        <fullName evidence="6">Protein containing Transketolase</fullName>
        <ecNumber evidence="6">1.2.4.4</ecNumber>
    </submittedName>
</protein>
<dbReference type="GO" id="GO:0019288">
    <property type="term" value="P:isopentenyl diphosphate biosynthetic process, methylerythritol 4-phosphate pathway"/>
    <property type="evidence" value="ECO:0007669"/>
    <property type="project" value="TreeGrafter"/>
</dbReference>
<dbReference type="Proteomes" id="UP000033428">
    <property type="component" value="Unassembled WGS sequence"/>
</dbReference>
<evidence type="ECO:0000313" key="7">
    <source>
        <dbReference type="Proteomes" id="UP000033428"/>
    </source>
</evidence>
<sequence>TRRPIELGKSEWLKKGKDDAIIAVGNMVNTALEISNILSKEGIALGVINARFIQPLDLAMLEELSSGTQYIIKMKEGVISGGLGSAV</sequence>
<evidence type="ECO:0000313" key="6">
    <source>
        <dbReference type="EMBL" id="KJJ83269.1"/>
    </source>
</evidence>
<dbReference type="InterPro" id="IPR005477">
    <property type="entry name" value="Dxylulose-5-P_synthase"/>
</dbReference>
<keyword evidence="3" id="KW-0808">Transferase</keyword>
<comment type="caution">
    <text evidence="6">The sequence shown here is derived from an EMBL/GenBank/DDBJ whole genome shotgun (WGS) entry which is preliminary data.</text>
</comment>
<dbReference type="InterPro" id="IPR033248">
    <property type="entry name" value="Transketolase_C"/>
</dbReference>
<dbReference type="Gene3D" id="3.40.50.920">
    <property type="match status" value="1"/>
</dbReference>
<dbReference type="PANTHER" id="PTHR43322">
    <property type="entry name" value="1-D-DEOXYXYLULOSE 5-PHOSPHATE SYNTHASE-RELATED"/>
    <property type="match status" value="1"/>
</dbReference>
<dbReference type="InterPro" id="IPR009014">
    <property type="entry name" value="Transketo_C/PFOR_II"/>
</dbReference>
<dbReference type="GO" id="GO:0016114">
    <property type="term" value="P:terpenoid biosynthetic process"/>
    <property type="evidence" value="ECO:0007669"/>
    <property type="project" value="InterPro"/>
</dbReference>
<accession>A0A0F0CMQ3</accession>
<keyword evidence="7" id="KW-1185">Reference proteome</keyword>
<comment type="subunit">
    <text evidence="2">Homodimer.</text>
</comment>
<dbReference type="SUPFAM" id="SSF52922">
    <property type="entry name" value="TK C-terminal domain-like"/>
    <property type="match status" value="1"/>
</dbReference>
<dbReference type="EC" id="1.2.4.4" evidence="6"/>
<comment type="cofactor">
    <cofactor evidence="1">
        <name>Mg(2+)</name>
        <dbReference type="ChEBI" id="CHEBI:18420"/>
    </cofactor>
</comment>
<evidence type="ECO:0000259" key="5">
    <source>
        <dbReference type="Pfam" id="PF02780"/>
    </source>
</evidence>
<dbReference type="AlphaFoldDB" id="A0A0F0CMQ3"/>